<accession>A0A381YU24</accession>
<evidence type="ECO:0000259" key="2">
    <source>
        <dbReference type="Pfam" id="PF07593"/>
    </source>
</evidence>
<dbReference type="EMBL" id="UINC01019045">
    <property type="protein sequence ID" value="SVA80450.1"/>
    <property type="molecule type" value="Genomic_DNA"/>
</dbReference>
<evidence type="ECO:0000256" key="1">
    <source>
        <dbReference type="ARBA" id="ARBA00022729"/>
    </source>
</evidence>
<dbReference type="SUPFAM" id="SSF48452">
    <property type="entry name" value="TPR-like"/>
    <property type="match status" value="1"/>
</dbReference>
<sequence>MLSQSKIKIPLLLWMFLTITIYSCGTKEASKEPEALFSVIEARNLGLAYLEENRLDEAEAQFIIMTENAPNDAMGHANLGLIYLRKSDFAKAEKAVQLALKLSSEDSDINLILAEVYDAVDRDEEAIEILQKSLSTAPGHLRSIYKIIDIYSKMVYARPEDQAVTANREDYLLELVKLAPGNIPVRLQLIESLLIHGETDSALTHLEVLIQQIPEPPQEASPAIRETLKQMQIGNNSKASRFFKIVHNVLKVTPRYQSGLWHLKGPGGAVTGFPIMDFSENLEQQMEDQSVILNTLRFTNASSTAGLERINSIVEGSTSSVLAVGDFDGDKSQDIYYSAYNGDQNHVFLLKHDFGELRDVAAEKGISHTGRDLDAIFADIDNNGHQDLVVTNSTGARYYNNGGEGQFSDLSSESGLGALIRGNRILPGDFDHEGDLDIYIINNGPNLFFRNNLNDSFSEMAEVMKIDGGNASGRDAAFGDFDDDGDLDIVVININNENKLFSNLRQGQFEDITQASGLGGEKNNTSVVGGDYNNDGRIDLFMTGESGTGGLFRNAGEGAFKQVETKILETGSDAAFLDFDNDGYLDLVIASVGGVRLFHSERGKHFEEMSHLLPEETVGARQVEVMDYNMDGDLDILLVGIDGKLHLLRNDGGNVNKYLKVRLVGLRVGSGKNNHFGIGAKVEVRAGDLYQSRTVTEEVIHFGLGQRLKADVMRIIWTNGAPQNLFFPGSDQDIVEEQMLKGSCPFLYAWNGERFEFVKDILWRSALGMPMGIMAGEMAYAFPNSTKEYMKIPGDALVPKDGDYTLQITMELWETSYYDEFKLRVVDHPADAEIYVDEKFITPPYPPDRIYSVSDKRKPLSAVDGEGNDLMALLDEWDYKYVSNFMLTEFQGITEPHDMIIDLGDLSNAEEVILFLHGWIFPTDASINVNVSQTPDAAVFPPRVQVPDENGEWTTVIESINFPNGKDKTCIVDLSGKFLTDDYRVRMRTSMQIYWDHLFFTVDEPAVEIAETVLSPSSADLHYRGYSRMYRKGGRYGPHWFDYSAVETGPKWRDLTGNYTRYGDVLALVTEPDNQVVIMNAGDEMTVKFSNSDVPPLQKGWARDYILYSDGWLKDGDMNTARGQTVAPLPFHALKAYPYGPEQKTPDEGAYREYLMKYNTRRVTGDVFREQLLAPRTNK</sequence>
<dbReference type="Gene3D" id="1.25.40.10">
    <property type="entry name" value="Tetratricopeptide repeat domain"/>
    <property type="match status" value="1"/>
</dbReference>
<dbReference type="SUPFAM" id="SSF69318">
    <property type="entry name" value="Integrin alpha N-terminal domain"/>
    <property type="match status" value="1"/>
</dbReference>
<feature type="domain" description="ASPIC/UnbV" evidence="2">
    <location>
        <begin position="677"/>
        <end position="732"/>
    </location>
</feature>
<dbReference type="InterPro" id="IPR013517">
    <property type="entry name" value="FG-GAP"/>
</dbReference>
<dbReference type="InterPro" id="IPR019734">
    <property type="entry name" value="TPR_rpt"/>
</dbReference>
<dbReference type="InterPro" id="IPR028994">
    <property type="entry name" value="Integrin_alpha_N"/>
</dbReference>
<gene>
    <name evidence="3" type="ORF">METZ01_LOCUS133304</name>
</gene>
<proteinExistence type="predicted"/>
<dbReference type="Pfam" id="PF07593">
    <property type="entry name" value="UnbV_ASPIC"/>
    <property type="match status" value="1"/>
</dbReference>
<name>A0A381YU24_9ZZZZ</name>
<dbReference type="PANTHER" id="PTHR16026">
    <property type="entry name" value="CARTILAGE ACIDIC PROTEIN 1"/>
    <property type="match status" value="1"/>
</dbReference>
<dbReference type="Pfam" id="PF13517">
    <property type="entry name" value="FG-GAP_3"/>
    <property type="match status" value="3"/>
</dbReference>
<keyword evidence="1" id="KW-0732">Signal</keyword>
<reference evidence="3" key="1">
    <citation type="submission" date="2018-05" db="EMBL/GenBank/DDBJ databases">
        <authorList>
            <person name="Lanie J.A."/>
            <person name="Ng W.-L."/>
            <person name="Kazmierczak K.M."/>
            <person name="Andrzejewski T.M."/>
            <person name="Davidsen T.M."/>
            <person name="Wayne K.J."/>
            <person name="Tettelin H."/>
            <person name="Glass J.I."/>
            <person name="Rusch D."/>
            <person name="Podicherti R."/>
            <person name="Tsui H.-C.T."/>
            <person name="Winkler M.E."/>
        </authorList>
    </citation>
    <scope>NUCLEOTIDE SEQUENCE</scope>
</reference>
<dbReference type="Pfam" id="PF13432">
    <property type="entry name" value="TPR_16"/>
    <property type="match status" value="1"/>
</dbReference>
<dbReference type="PROSITE" id="PS50005">
    <property type="entry name" value="TPR"/>
    <property type="match status" value="1"/>
</dbReference>
<organism evidence="3">
    <name type="scientific">marine metagenome</name>
    <dbReference type="NCBI Taxonomy" id="408172"/>
    <lineage>
        <taxon>unclassified sequences</taxon>
        <taxon>metagenomes</taxon>
        <taxon>ecological metagenomes</taxon>
    </lineage>
</organism>
<dbReference type="SMART" id="SM00028">
    <property type="entry name" value="TPR"/>
    <property type="match status" value="3"/>
</dbReference>
<dbReference type="PROSITE" id="PS51257">
    <property type="entry name" value="PROKAR_LIPOPROTEIN"/>
    <property type="match status" value="1"/>
</dbReference>
<dbReference type="PANTHER" id="PTHR16026:SF0">
    <property type="entry name" value="CARTILAGE ACIDIC PROTEIN 1"/>
    <property type="match status" value="1"/>
</dbReference>
<dbReference type="Gene3D" id="2.130.10.130">
    <property type="entry name" value="Integrin alpha, N-terminal"/>
    <property type="match status" value="2"/>
</dbReference>
<evidence type="ECO:0000313" key="3">
    <source>
        <dbReference type="EMBL" id="SVA80450.1"/>
    </source>
</evidence>
<dbReference type="InterPro" id="IPR027039">
    <property type="entry name" value="Crtac1"/>
</dbReference>
<dbReference type="InterPro" id="IPR011990">
    <property type="entry name" value="TPR-like_helical_dom_sf"/>
</dbReference>
<dbReference type="AlphaFoldDB" id="A0A381YU24"/>
<dbReference type="InterPro" id="IPR011519">
    <property type="entry name" value="UnbV_ASPIC"/>
</dbReference>
<protein>
    <recommendedName>
        <fullName evidence="2">ASPIC/UnbV domain-containing protein</fullName>
    </recommendedName>
</protein>